<dbReference type="EMBL" id="MN739889">
    <property type="protein sequence ID" value="QHT76151.1"/>
    <property type="molecule type" value="Genomic_DNA"/>
</dbReference>
<reference evidence="1" key="1">
    <citation type="journal article" date="2020" name="Nature">
        <title>Giant virus diversity and host interactions through global metagenomics.</title>
        <authorList>
            <person name="Schulz F."/>
            <person name="Roux S."/>
            <person name="Paez-Espino D."/>
            <person name="Jungbluth S."/>
            <person name="Walsh D.A."/>
            <person name="Denef V.J."/>
            <person name="McMahon K.D."/>
            <person name="Konstantinidis K.T."/>
            <person name="Eloe-Fadrosh E.A."/>
            <person name="Kyrpides N.C."/>
            <person name="Woyke T."/>
        </authorList>
    </citation>
    <scope>NUCLEOTIDE SEQUENCE</scope>
    <source>
        <strain evidence="1">GVMAG-M-3300023179-73</strain>
    </source>
</reference>
<sequence>MEPTVLLLKLATNPPPEISTLPTVLEPVTNKVVVEVPLAPILVAKTPVPRKFAVLMVPVTRTLLEVTATSVVLLTV</sequence>
<organism evidence="1">
    <name type="scientific">viral metagenome</name>
    <dbReference type="NCBI Taxonomy" id="1070528"/>
    <lineage>
        <taxon>unclassified sequences</taxon>
        <taxon>metagenomes</taxon>
        <taxon>organismal metagenomes</taxon>
    </lineage>
</organism>
<dbReference type="AlphaFoldDB" id="A0A6C0H6E7"/>
<name>A0A6C0H6E7_9ZZZZ</name>
<evidence type="ECO:0000313" key="1">
    <source>
        <dbReference type="EMBL" id="QHT76151.1"/>
    </source>
</evidence>
<proteinExistence type="predicted"/>
<accession>A0A6C0H6E7</accession>
<protein>
    <submittedName>
        <fullName evidence="1">Uncharacterized protein</fullName>
    </submittedName>
</protein>